<accession>A0A1U7N9P3</accession>
<gene>
    <name evidence="1" type="ORF">BJP37_30180</name>
</gene>
<sequence>MIALSLGNLPPEIASHIVDFAINITPELTKGQFAEDKICCLKALIKQTSEIISNFNPATAVVTTTVNGHLPHVQTVEKIPSSRRVITH</sequence>
<dbReference type="EMBL" id="MKZS01000001">
    <property type="protein sequence ID" value="OLT62663.1"/>
    <property type="molecule type" value="Genomic_DNA"/>
</dbReference>
<comment type="caution">
    <text evidence="1">The sequence shown here is derived from an EMBL/GenBank/DDBJ whole genome shotgun (WGS) entry which is preliminary data.</text>
</comment>
<dbReference type="Proteomes" id="UP000186657">
    <property type="component" value="Unassembled WGS sequence"/>
</dbReference>
<dbReference type="RefSeq" id="WP_075904921.1">
    <property type="nucleotide sequence ID" value="NZ_MKZS01000001.1"/>
</dbReference>
<reference evidence="1 2" key="1">
    <citation type="submission" date="2016-10" db="EMBL/GenBank/DDBJ databases">
        <title>Comparative genomics uncovers the prolific and rare metabolic potential of the cyanobacterial genus Moorea.</title>
        <authorList>
            <person name="Leao T."/>
            <person name="Castelao G."/>
            <person name="Korobeynikov A."/>
            <person name="Monroe E.A."/>
            <person name="Podell S."/>
            <person name="Glukhov E."/>
            <person name="Allen E."/>
            <person name="Gerwick W.H."/>
            <person name="Gerwick L."/>
        </authorList>
    </citation>
    <scope>NUCLEOTIDE SEQUENCE [LARGE SCALE GENOMIC DNA]</scope>
    <source>
        <strain evidence="1 2">PNG5-198</strain>
    </source>
</reference>
<evidence type="ECO:0000313" key="1">
    <source>
        <dbReference type="EMBL" id="OLT62663.1"/>
    </source>
</evidence>
<proteinExistence type="predicted"/>
<evidence type="ECO:0000313" key="2">
    <source>
        <dbReference type="Proteomes" id="UP000186657"/>
    </source>
</evidence>
<name>A0A1U7N9P3_9CYAN</name>
<organism evidence="1 2">
    <name type="scientific">Moorena bouillonii PNG</name>
    <dbReference type="NCBI Taxonomy" id="568701"/>
    <lineage>
        <taxon>Bacteria</taxon>
        <taxon>Bacillati</taxon>
        <taxon>Cyanobacteriota</taxon>
        <taxon>Cyanophyceae</taxon>
        <taxon>Coleofasciculales</taxon>
        <taxon>Coleofasciculaceae</taxon>
        <taxon>Moorena</taxon>
    </lineage>
</organism>
<keyword evidence="2" id="KW-1185">Reference proteome</keyword>
<protein>
    <submittedName>
        <fullName evidence="1">Uncharacterized protein</fullName>
    </submittedName>
</protein>
<dbReference type="AlphaFoldDB" id="A0A1U7N9P3"/>